<protein>
    <submittedName>
        <fullName evidence="1">Uncharacterized protein</fullName>
    </submittedName>
</protein>
<dbReference type="EMBL" id="FXAW01000021">
    <property type="protein sequence ID" value="SMG54229.1"/>
    <property type="molecule type" value="Genomic_DNA"/>
</dbReference>
<accession>A0A1X7LM53</accession>
<reference evidence="2" key="1">
    <citation type="submission" date="2017-04" db="EMBL/GenBank/DDBJ databases">
        <authorList>
            <person name="Varghese N."/>
            <person name="Submissions S."/>
        </authorList>
    </citation>
    <scope>NUCLEOTIDE SEQUENCE [LARGE SCALE GENOMIC DNA]</scope>
    <source>
        <strain evidence="2">DSM 4125</strain>
    </source>
</reference>
<organism evidence="1 2">
    <name type="scientific">Marivirga sericea</name>
    <dbReference type="NCBI Taxonomy" id="1028"/>
    <lineage>
        <taxon>Bacteria</taxon>
        <taxon>Pseudomonadati</taxon>
        <taxon>Bacteroidota</taxon>
        <taxon>Cytophagia</taxon>
        <taxon>Cytophagales</taxon>
        <taxon>Marivirgaceae</taxon>
        <taxon>Marivirga</taxon>
    </lineage>
</organism>
<proteinExistence type="predicted"/>
<sequence>MQIIDNDGFLALVNSSKFNAFLTEDWEFDQLMNHFVEQMNQGHFLIWRTGYEGGTWNVDFVSERSNQESFRDFEATIEVTDCKLFLTEYSDLTMAASYPKQKIPSNHNSELYHELSNGIYSVTVRQLFNPELDDENLESKTNFEIVLKPLDAELTNQFKKVQWFE</sequence>
<dbReference type="AlphaFoldDB" id="A0A1X7LM53"/>
<evidence type="ECO:0000313" key="2">
    <source>
        <dbReference type="Proteomes" id="UP000193804"/>
    </source>
</evidence>
<dbReference type="RefSeq" id="WP_085519226.1">
    <property type="nucleotide sequence ID" value="NZ_FXAW01000021.1"/>
</dbReference>
<keyword evidence="2" id="KW-1185">Reference proteome</keyword>
<evidence type="ECO:0000313" key="1">
    <source>
        <dbReference type="EMBL" id="SMG54229.1"/>
    </source>
</evidence>
<dbReference type="Proteomes" id="UP000193804">
    <property type="component" value="Unassembled WGS sequence"/>
</dbReference>
<gene>
    <name evidence="1" type="ORF">SAMN05661096_04128</name>
</gene>
<dbReference type="STRING" id="1028.SAMN05661096_04128"/>
<dbReference type="OrthoDB" id="9156597at2"/>
<name>A0A1X7LM53_9BACT</name>